<proteinExistence type="predicted"/>
<dbReference type="EMBL" id="CAJOAZ010001735">
    <property type="protein sequence ID" value="CAF3850148.1"/>
    <property type="molecule type" value="Genomic_DNA"/>
</dbReference>
<reference evidence="2" key="1">
    <citation type="submission" date="2021-02" db="EMBL/GenBank/DDBJ databases">
        <authorList>
            <person name="Nowell W R."/>
        </authorList>
    </citation>
    <scope>NUCLEOTIDE SEQUENCE</scope>
</reference>
<dbReference type="Proteomes" id="UP000663844">
    <property type="component" value="Unassembled WGS sequence"/>
</dbReference>
<protein>
    <submittedName>
        <fullName evidence="2">Uncharacterized protein</fullName>
    </submittedName>
</protein>
<comment type="caution">
    <text evidence="2">The sequence shown here is derived from an EMBL/GenBank/DDBJ whole genome shotgun (WGS) entry which is preliminary data.</text>
</comment>
<name>A0A819EFP6_9BILA</name>
<dbReference type="Gene3D" id="2.60.120.260">
    <property type="entry name" value="Galactose-binding domain-like"/>
    <property type="match status" value="1"/>
</dbReference>
<feature type="region of interest" description="Disordered" evidence="1">
    <location>
        <begin position="201"/>
        <end position="223"/>
    </location>
</feature>
<evidence type="ECO:0000313" key="3">
    <source>
        <dbReference type="Proteomes" id="UP000663844"/>
    </source>
</evidence>
<evidence type="ECO:0000256" key="1">
    <source>
        <dbReference type="SAM" id="MobiDB-lite"/>
    </source>
</evidence>
<gene>
    <name evidence="2" type="ORF">OXD698_LOCUS21229</name>
</gene>
<feature type="compositionally biased region" description="Basic residues" evidence="1">
    <location>
        <begin position="201"/>
        <end position="214"/>
    </location>
</feature>
<dbReference type="AlphaFoldDB" id="A0A819EFP6"/>
<evidence type="ECO:0000313" key="2">
    <source>
        <dbReference type="EMBL" id="CAF3850148.1"/>
    </source>
</evidence>
<accession>A0A819EFP6</accession>
<organism evidence="2 3">
    <name type="scientific">Adineta steineri</name>
    <dbReference type="NCBI Taxonomy" id="433720"/>
    <lineage>
        <taxon>Eukaryota</taxon>
        <taxon>Metazoa</taxon>
        <taxon>Spiralia</taxon>
        <taxon>Gnathifera</taxon>
        <taxon>Rotifera</taxon>
        <taxon>Eurotatoria</taxon>
        <taxon>Bdelloidea</taxon>
        <taxon>Adinetida</taxon>
        <taxon>Adinetidae</taxon>
        <taxon>Adineta</taxon>
    </lineage>
</organism>
<sequence length="419" mass="47835">MSLSPSFIRFLTERRSRRSDPCVKVLIWCSCFFGVCGLVFGINEYHQSNTYVERYCQIKSNEVLGPLKKSRWKPAWNITILDEGNDRIESSSTYSLKWWATSVAQAKKHIRPPYQQQSRLLQQQQQQLQPRQQVSLPAPPQRHRLLQLRQQVLQQLVRLRQQVPQLVRHRQQVPQPVRLQQQALPPPVQLRQQVLQQQVLHHPRVQHQRQRRRQVLQPQHQRQQRQQVSFRTYNYSVVLNVISLSIAPICGTFPTNPPGQITTFAKSGSNFPLMTYTKYTSTFTASSTLATLSFIVMGEGGGGAIHYWLIDDVIVNHTNANANVLTNGGFETGDLSGWTQYCNTTANCDAKSPKTTGNYAHTTTISCNSGTYCVYDSCVDTDYLEQSFSTVVGDYYIISYYLRNGNTDAGPIAMYVTLT</sequence>